<proteinExistence type="predicted"/>
<accession>A0A918P4S6</accession>
<sequence length="217" mass="22932">MKKTTHRLISLALTCAAFGANAATLSVGNTGVDGSQWSYSVNNGAFTAAQSVAGNAFPFPYWAANTSTSSWVSTRSSYSDVGSDLQNTAYTFRTSFNLASGFDPHSLSLNGRWMADNTGLSILVNGQSIAQAAMPGTGNGEGFRGWTDFALGGNFRTGTNTVDFVVYNLAGTYGNPTGFRAEFSPASVNAVPEPETYALMGLGLTGLVLTRRRKFQK</sequence>
<feature type="chain" id="PRO_5037541282" description="Ice-binding protein C-terminal domain-containing protein" evidence="1">
    <location>
        <begin position="23"/>
        <end position="217"/>
    </location>
</feature>
<comment type="caution">
    <text evidence="3">The sequence shown here is derived from an EMBL/GenBank/DDBJ whole genome shotgun (WGS) entry which is preliminary data.</text>
</comment>
<dbReference type="AlphaFoldDB" id="A0A918P4S6"/>
<dbReference type="Pfam" id="PF07589">
    <property type="entry name" value="PEP-CTERM"/>
    <property type="match status" value="1"/>
</dbReference>
<reference evidence="3" key="1">
    <citation type="journal article" date="2014" name="Int. J. Syst. Evol. Microbiol.">
        <title>Complete genome sequence of Corynebacterium casei LMG S-19264T (=DSM 44701T), isolated from a smear-ripened cheese.</title>
        <authorList>
            <consortium name="US DOE Joint Genome Institute (JGI-PGF)"/>
            <person name="Walter F."/>
            <person name="Albersmeier A."/>
            <person name="Kalinowski J."/>
            <person name="Ruckert C."/>
        </authorList>
    </citation>
    <scope>NUCLEOTIDE SEQUENCE</scope>
    <source>
        <strain evidence="3">KCTC 32182</strain>
    </source>
</reference>
<evidence type="ECO:0000313" key="4">
    <source>
        <dbReference type="Proteomes" id="UP000645257"/>
    </source>
</evidence>
<feature type="signal peptide" evidence="1">
    <location>
        <begin position="1"/>
        <end position="22"/>
    </location>
</feature>
<keyword evidence="4" id="KW-1185">Reference proteome</keyword>
<evidence type="ECO:0000259" key="2">
    <source>
        <dbReference type="Pfam" id="PF07589"/>
    </source>
</evidence>
<name>A0A918P4S6_9NEIS</name>
<organism evidence="3 4">
    <name type="scientific">Paludibacterium paludis</name>
    <dbReference type="NCBI Taxonomy" id="1225769"/>
    <lineage>
        <taxon>Bacteria</taxon>
        <taxon>Pseudomonadati</taxon>
        <taxon>Pseudomonadota</taxon>
        <taxon>Betaproteobacteria</taxon>
        <taxon>Neisseriales</taxon>
        <taxon>Chromobacteriaceae</taxon>
        <taxon>Paludibacterium</taxon>
    </lineage>
</organism>
<dbReference type="InterPro" id="IPR013424">
    <property type="entry name" value="Ice-binding_C"/>
</dbReference>
<keyword evidence="1" id="KW-0732">Signal</keyword>
<dbReference type="RefSeq" id="WP_189535404.1">
    <property type="nucleotide sequence ID" value="NZ_BMYX01000017.1"/>
</dbReference>
<dbReference type="EMBL" id="BMYX01000017">
    <property type="protein sequence ID" value="GGY22648.1"/>
    <property type="molecule type" value="Genomic_DNA"/>
</dbReference>
<evidence type="ECO:0000256" key="1">
    <source>
        <dbReference type="SAM" id="SignalP"/>
    </source>
</evidence>
<feature type="domain" description="Ice-binding protein C-terminal" evidence="2">
    <location>
        <begin position="190"/>
        <end position="213"/>
    </location>
</feature>
<dbReference type="NCBIfam" id="TIGR02595">
    <property type="entry name" value="PEP_CTERM"/>
    <property type="match status" value="1"/>
</dbReference>
<protein>
    <recommendedName>
        <fullName evidence="2">Ice-binding protein C-terminal domain-containing protein</fullName>
    </recommendedName>
</protein>
<evidence type="ECO:0000313" key="3">
    <source>
        <dbReference type="EMBL" id="GGY22648.1"/>
    </source>
</evidence>
<reference evidence="3" key="2">
    <citation type="submission" date="2020-09" db="EMBL/GenBank/DDBJ databases">
        <authorList>
            <person name="Sun Q."/>
            <person name="Kim S."/>
        </authorList>
    </citation>
    <scope>NUCLEOTIDE SEQUENCE</scope>
    <source>
        <strain evidence="3">KCTC 32182</strain>
    </source>
</reference>
<gene>
    <name evidence="3" type="ORF">GCM10011289_28150</name>
</gene>
<dbReference type="Proteomes" id="UP000645257">
    <property type="component" value="Unassembled WGS sequence"/>
</dbReference>